<keyword evidence="2" id="KW-1185">Reference proteome</keyword>
<dbReference type="EMBL" id="QEAS01000007">
    <property type="protein sequence ID" value="PWG80803.1"/>
    <property type="molecule type" value="Genomic_DNA"/>
</dbReference>
<evidence type="ECO:0000313" key="2">
    <source>
        <dbReference type="Proteomes" id="UP000245647"/>
    </source>
</evidence>
<proteinExistence type="predicted"/>
<gene>
    <name evidence="1" type="ORF">DDR33_10120</name>
</gene>
<dbReference type="Proteomes" id="UP000245647">
    <property type="component" value="Unassembled WGS sequence"/>
</dbReference>
<protein>
    <recommendedName>
        <fullName evidence="3">TerB family tellurite resistance protein</fullName>
    </recommendedName>
</protein>
<accession>A0A2U2PHB3</accession>
<name>A0A2U2PHB3_9SPHI</name>
<evidence type="ECO:0000313" key="1">
    <source>
        <dbReference type="EMBL" id="PWG80803.1"/>
    </source>
</evidence>
<comment type="caution">
    <text evidence="1">The sequence shown here is derived from an EMBL/GenBank/DDBJ whole genome shotgun (WGS) entry which is preliminary data.</text>
</comment>
<evidence type="ECO:0008006" key="3">
    <source>
        <dbReference type="Google" id="ProtNLM"/>
    </source>
</evidence>
<reference evidence="1 2" key="1">
    <citation type="submission" date="2018-04" db="EMBL/GenBank/DDBJ databases">
        <title>Pedobacter chongqingensis sp. nov., isolated from a rottenly hemp rope.</title>
        <authorList>
            <person name="Cai Y."/>
        </authorList>
    </citation>
    <scope>NUCLEOTIDE SEQUENCE [LARGE SCALE GENOMIC DNA]</scope>
    <source>
        <strain evidence="1 2">FJ4-8</strain>
    </source>
</reference>
<sequence>MASLSLQAQTFAEWWSQKKTQKKYLIEQIAALQVYLGYAKKGYEIAGTGLSTIRDITNGEFKLHELFITELKKVSPAIRNDVRIAEIISMQLDILKTFNGLASGFSGEHLEYVLDVKAGVINECLNDLEQLYLVITSGKAEMTDDERIKRLNQIFDAMQDKSAFTQDFYNKADLFLRLQEAEKRSTSQLRRYHE</sequence>
<organism evidence="1 2">
    <name type="scientific">Pararcticibacter amylolyticus</name>
    <dbReference type="NCBI Taxonomy" id="2173175"/>
    <lineage>
        <taxon>Bacteria</taxon>
        <taxon>Pseudomonadati</taxon>
        <taxon>Bacteroidota</taxon>
        <taxon>Sphingobacteriia</taxon>
        <taxon>Sphingobacteriales</taxon>
        <taxon>Sphingobacteriaceae</taxon>
        <taxon>Pararcticibacter</taxon>
    </lineage>
</organism>
<dbReference type="AlphaFoldDB" id="A0A2U2PHB3"/>